<evidence type="ECO:0000256" key="1">
    <source>
        <dbReference type="SAM" id="MobiDB-lite"/>
    </source>
</evidence>
<feature type="region of interest" description="Disordered" evidence="1">
    <location>
        <begin position="183"/>
        <end position="215"/>
    </location>
</feature>
<accession>A0AAP0BUZ7</accession>
<evidence type="ECO:0000259" key="2">
    <source>
        <dbReference type="Pfam" id="PF23755"/>
    </source>
</evidence>
<sequence>MDVTDSDHKPVRCIFSLEIAHIDRTVRRQVFGEILKSHEKIRSLLEEYSIVPDTVVSTNVIILQNQDISVLRVTNKCDKHVASYEIICEGQLTVKNDGTCSDLCAKGSFGFPNWLQVEPAAGIIKPGQIVEVTVHYEDFFTQEEFVDGIPQNCWCEDTRDKDVLLLVKVTGSYSTKVKSHHIHVRHSHSNKNSDDHLKGGSKRSQSNQNHLQRSDFGAFGSSDVVSICQMHCP</sequence>
<dbReference type="EMBL" id="JBBWWQ010000003">
    <property type="protein sequence ID" value="KAK8951556.1"/>
    <property type="molecule type" value="Genomic_DNA"/>
</dbReference>
<comment type="caution">
    <text evidence="3">The sequence shown here is derived from an EMBL/GenBank/DDBJ whole genome shotgun (WGS) entry which is preliminary data.</text>
</comment>
<dbReference type="InterPro" id="IPR046985">
    <property type="entry name" value="IP5"/>
</dbReference>
<dbReference type="AlphaFoldDB" id="A0AAP0BUZ7"/>
<dbReference type="PANTHER" id="PTHR11200">
    <property type="entry name" value="INOSITOL 5-PHOSPHATASE"/>
    <property type="match status" value="1"/>
</dbReference>
<dbReference type="Pfam" id="PF23755">
    <property type="entry name" value="Ig-like_IP5PC_F"/>
    <property type="match status" value="1"/>
</dbReference>
<feature type="domain" description="IP5PC-F immunoglobulin-like" evidence="2">
    <location>
        <begin position="51"/>
        <end position="187"/>
    </location>
</feature>
<dbReference type="InterPro" id="IPR056455">
    <property type="entry name" value="Ig-like_IP5PC_F"/>
</dbReference>
<name>A0AAP0BUZ7_9ASPA</name>
<organism evidence="3 4">
    <name type="scientific">Platanthera zijinensis</name>
    <dbReference type="NCBI Taxonomy" id="2320716"/>
    <lineage>
        <taxon>Eukaryota</taxon>
        <taxon>Viridiplantae</taxon>
        <taxon>Streptophyta</taxon>
        <taxon>Embryophyta</taxon>
        <taxon>Tracheophyta</taxon>
        <taxon>Spermatophyta</taxon>
        <taxon>Magnoliopsida</taxon>
        <taxon>Liliopsida</taxon>
        <taxon>Asparagales</taxon>
        <taxon>Orchidaceae</taxon>
        <taxon>Orchidoideae</taxon>
        <taxon>Orchideae</taxon>
        <taxon>Orchidinae</taxon>
        <taxon>Platanthera</taxon>
    </lineage>
</organism>
<dbReference type="Proteomes" id="UP001418222">
    <property type="component" value="Unassembled WGS sequence"/>
</dbReference>
<dbReference type="GO" id="GO:0004439">
    <property type="term" value="F:phosphatidylinositol-4,5-bisphosphate 5-phosphatase activity"/>
    <property type="evidence" value="ECO:0007669"/>
    <property type="project" value="TreeGrafter"/>
</dbReference>
<keyword evidence="4" id="KW-1185">Reference proteome</keyword>
<evidence type="ECO:0000313" key="4">
    <source>
        <dbReference type="Proteomes" id="UP001418222"/>
    </source>
</evidence>
<gene>
    <name evidence="3" type="primary">FRA3</name>
    <name evidence="3" type="ORF">KSP39_PZI003861</name>
</gene>
<feature type="compositionally biased region" description="Polar residues" evidence="1">
    <location>
        <begin position="202"/>
        <end position="211"/>
    </location>
</feature>
<reference evidence="3 4" key="1">
    <citation type="journal article" date="2022" name="Nat. Plants">
        <title>Genomes of leafy and leafless Platanthera orchids illuminate the evolution of mycoheterotrophy.</title>
        <authorList>
            <person name="Li M.H."/>
            <person name="Liu K.W."/>
            <person name="Li Z."/>
            <person name="Lu H.C."/>
            <person name="Ye Q.L."/>
            <person name="Zhang D."/>
            <person name="Wang J.Y."/>
            <person name="Li Y.F."/>
            <person name="Zhong Z.M."/>
            <person name="Liu X."/>
            <person name="Yu X."/>
            <person name="Liu D.K."/>
            <person name="Tu X.D."/>
            <person name="Liu B."/>
            <person name="Hao Y."/>
            <person name="Liao X.Y."/>
            <person name="Jiang Y.T."/>
            <person name="Sun W.H."/>
            <person name="Chen J."/>
            <person name="Chen Y.Q."/>
            <person name="Ai Y."/>
            <person name="Zhai J.W."/>
            <person name="Wu S.S."/>
            <person name="Zhou Z."/>
            <person name="Hsiao Y.Y."/>
            <person name="Wu W.L."/>
            <person name="Chen Y.Y."/>
            <person name="Lin Y.F."/>
            <person name="Hsu J.L."/>
            <person name="Li C.Y."/>
            <person name="Wang Z.W."/>
            <person name="Zhao X."/>
            <person name="Zhong W.Y."/>
            <person name="Ma X.K."/>
            <person name="Ma L."/>
            <person name="Huang J."/>
            <person name="Chen G.Z."/>
            <person name="Huang M.Z."/>
            <person name="Huang L."/>
            <person name="Peng D.H."/>
            <person name="Luo Y.B."/>
            <person name="Zou S.Q."/>
            <person name="Chen S.P."/>
            <person name="Lan S."/>
            <person name="Tsai W.C."/>
            <person name="Van de Peer Y."/>
            <person name="Liu Z.J."/>
        </authorList>
    </citation>
    <scope>NUCLEOTIDE SEQUENCE [LARGE SCALE GENOMIC DNA]</scope>
    <source>
        <strain evidence="3">Lor287</strain>
    </source>
</reference>
<proteinExistence type="predicted"/>
<protein>
    <submittedName>
        <fullName evidence="3">Type II inositol 1,4,5-trisphosphate 5-phosphatase FRA3</fullName>
    </submittedName>
</protein>
<dbReference type="PANTHER" id="PTHR11200:SF300">
    <property type="entry name" value="TYPE II INOSITOL 1,4,5-TRISPHOSPHATE 5-PHOSPHATASE"/>
    <property type="match status" value="1"/>
</dbReference>
<dbReference type="GO" id="GO:0046856">
    <property type="term" value="P:phosphatidylinositol dephosphorylation"/>
    <property type="evidence" value="ECO:0007669"/>
    <property type="project" value="InterPro"/>
</dbReference>
<evidence type="ECO:0000313" key="3">
    <source>
        <dbReference type="EMBL" id="KAK8951556.1"/>
    </source>
</evidence>